<sequence>MKRLLIGAVVLAAAGGAAFWALTAPTRLGPDEKPTPAPDATKGSYVFAMAGCASCHAAPSAKGDERLKLGGGLAFKTAFGTFYAPNISPDPKAGIGAWSVEDIVTAMRYGTSPGGAHYYPAFPYASYRRMTLDDSFDLAAYLKTLPAVDTISKPHEVPFPFNVRRGLGLWKLLFVDPTPVIALPKPDPVLERGRYLVEGPGHCGECHTPRNPIGGIDRSRWLGGAPALEGDGFTPDITPHPKAIGAWSISDIAFYLEQGLTPDGDAVGGAMAHVVENTAKLTKDDRTAIATYLKAVPAIEPPPKKPKS</sequence>
<dbReference type="InterPro" id="IPR036909">
    <property type="entry name" value="Cyt_c-like_dom_sf"/>
</dbReference>
<keyword evidence="3 4" id="KW-0408">Iron</keyword>
<feature type="signal peptide" evidence="5">
    <location>
        <begin position="1"/>
        <end position="23"/>
    </location>
</feature>
<dbReference type="EMBL" id="CP158568">
    <property type="protein sequence ID" value="XBY45518.1"/>
    <property type="molecule type" value="Genomic_DNA"/>
</dbReference>
<evidence type="ECO:0000256" key="4">
    <source>
        <dbReference type="PROSITE-ProRule" id="PRU00433"/>
    </source>
</evidence>
<feature type="domain" description="Cytochrome c" evidence="6">
    <location>
        <begin position="38"/>
        <end position="146"/>
    </location>
</feature>
<dbReference type="Gene3D" id="1.10.760.10">
    <property type="entry name" value="Cytochrome c-like domain"/>
    <property type="match status" value="2"/>
</dbReference>
<feature type="domain" description="Cytochrome c" evidence="6">
    <location>
        <begin position="188"/>
        <end position="297"/>
    </location>
</feature>
<accession>A0AAU7XCN1</accession>
<reference evidence="7" key="1">
    <citation type="submission" date="2024-06" db="EMBL/GenBank/DDBJ databases">
        <title>Methylostella associata gen. nov., sp. nov., a novel Ancalomicrobiaceae-affiliated facultatively methylotrophic bacteria that feed on methanotrophs of the genus Methylococcus.</title>
        <authorList>
            <person name="Saltykova V."/>
            <person name="Danilova O.V."/>
            <person name="Oshkin I.Y."/>
            <person name="Belova S.E."/>
            <person name="Pimenov N.V."/>
            <person name="Dedysh S.N."/>
        </authorList>
    </citation>
    <scope>NUCLEOTIDE SEQUENCE</scope>
    <source>
        <strain evidence="7">S20</strain>
    </source>
</reference>
<dbReference type="GO" id="GO:0020037">
    <property type="term" value="F:heme binding"/>
    <property type="evidence" value="ECO:0007669"/>
    <property type="project" value="InterPro"/>
</dbReference>
<dbReference type="PANTHER" id="PTHR35008">
    <property type="entry name" value="BLL4482 PROTEIN-RELATED"/>
    <property type="match status" value="1"/>
</dbReference>
<organism evidence="7">
    <name type="scientific">Methyloraptor flagellatus</name>
    <dbReference type="NCBI Taxonomy" id="3162530"/>
    <lineage>
        <taxon>Bacteria</taxon>
        <taxon>Pseudomonadati</taxon>
        <taxon>Pseudomonadota</taxon>
        <taxon>Alphaproteobacteria</taxon>
        <taxon>Hyphomicrobiales</taxon>
        <taxon>Ancalomicrobiaceae</taxon>
        <taxon>Methyloraptor</taxon>
    </lineage>
</organism>
<proteinExistence type="predicted"/>
<dbReference type="KEGG" id="mflg:ABS361_04330"/>
<evidence type="ECO:0000256" key="1">
    <source>
        <dbReference type="ARBA" id="ARBA00022617"/>
    </source>
</evidence>
<evidence type="ECO:0000256" key="3">
    <source>
        <dbReference type="ARBA" id="ARBA00023004"/>
    </source>
</evidence>
<dbReference type="InterPro" id="IPR051459">
    <property type="entry name" value="Cytochrome_c-type_DH"/>
</dbReference>
<evidence type="ECO:0000256" key="5">
    <source>
        <dbReference type="SAM" id="SignalP"/>
    </source>
</evidence>
<name>A0AAU7XCN1_9HYPH</name>
<dbReference type="GO" id="GO:0046872">
    <property type="term" value="F:metal ion binding"/>
    <property type="evidence" value="ECO:0007669"/>
    <property type="project" value="UniProtKB-KW"/>
</dbReference>
<evidence type="ECO:0000259" key="6">
    <source>
        <dbReference type="PROSITE" id="PS51007"/>
    </source>
</evidence>
<gene>
    <name evidence="7" type="ORF">ABS361_04330</name>
</gene>
<feature type="chain" id="PRO_5043605280" evidence="5">
    <location>
        <begin position="24"/>
        <end position="308"/>
    </location>
</feature>
<dbReference type="InterPro" id="IPR009056">
    <property type="entry name" value="Cyt_c-like_dom"/>
</dbReference>
<dbReference type="RefSeq" id="WP_407050612.1">
    <property type="nucleotide sequence ID" value="NZ_CP158568.1"/>
</dbReference>
<dbReference type="GO" id="GO:0009055">
    <property type="term" value="F:electron transfer activity"/>
    <property type="evidence" value="ECO:0007669"/>
    <property type="project" value="InterPro"/>
</dbReference>
<dbReference type="PROSITE" id="PS51007">
    <property type="entry name" value="CYTC"/>
    <property type="match status" value="2"/>
</dbReference>
<dbReference type="SUPFAM" id="SSF46626">
    <property type="entry name" value="Cytochrome c"/>
    <property type="match status" value="2"/>
</dbReference>
<keyword evidence="2 4" id="KW-0479">Metal-binding</keyword>
<evidence type="ECO:0000256" key="2">
    <source>
        <dbReference type="ARBA" id="ARBA00022723"/>
    </source>
</evidence>
<keyword evidence="1 4" id="KW-0349">Heme</keyword>
<keyword evidence="5" id="KW-0732">Signal</keyword>
<dbReference type="AlphaFoldDB" id="A0AAU7XCN1"/>
<dbReference type="Pfam" id="PF00034">
    <property type="entry name" value="Cytochrom_C"/>
    <property type="match status" value="1"/>
</dbReference>
<evidence type="ECO:0000313" key="7">
    <source>
        <dbReference type="EMBL" id="XBY45518.1"/>
    </source>
</evidence>
<dbReference type="PANTHER" id="PTHR35008:SF8">
    <property type="entry name" value="ALCOHOL DEHYDROGENASE CYTOCHROME C SUBUNIT"/>
    <property type="match status" value="1"/>
</dbReference>
<protein>
    <submittedName>
        <fullName evidence="7">Cytochrome c</fullName>
    </submittedName>
</protein>